<dbReference type="Proteomes" id="UP000271925">
    <property type="component" value="Unassembled WGS sequence"/>
</dbReference>
<accession>A0A3P1BZH1</accession>
<comment type="caution">
    <text evidence="1">The sequence shown here is derived from an EMBL/GenBank/DDBJ whole genome shotgun (WGS) entry which is preliminary data.</text>
</comment>
<dbReference type="EMBL" id="RQJO01000007">
    <property type="protein sequence ID" value="RRB06550.1"/>
    <property type="molecule type" value="Genomic_DNA"/>
</dbReference>
<name>A0A3P1BZH1_9BACT</name>
<gene>
    <name evidence="1" type="ORF">EHT25_01750</name>
</gene>
<protein>
    <submittedName>
        <fullName evidence="1">Uncharacterized protein</fullName>
    </submittedName>
</protein>
<proteinExistence type="predicted"/>
<evidence type="ECO:0000313" key="2">
    <source>
        <dbReference type="Proteomes" id="UP000271925"/>
    </source>
</evidence>
<dbReference type="AlphaFoldDB" id="A0A3P1BZH1"/>
<organism evidence="1 2">
    <name type="scientific">Larkinella rosea</name>
    <dbReference type="NCBI Taxonomy" id="2025312"/>
    <lineage>
        <taxon>Bacteria</taxon>
        <taxon>Pseudomonadati</taxon>
        <taxon>Bacteroidota</taxon>
        <taxon>Cytophagia</taxon>
        <taxon>Cytophagales</taxon>
        <taxon>Spirosomataceae</taxon>
        <taxon>Larkinella</taxon>
    </lineage>
</organism>
<dbReference type="RefSeq" id="WP_124869735.1">
    <property type="nucleotide sequence ID" value="NZ_RQJO01000007.1"/>
</dbReference>
<evidence type="ECO:0000313" key="1">
    <source>
        <dbReference type="EMBL" id="RRB06550.1"/>
    </source>
</evidence>
<sequence length="208" mass="23814">MYDMTPKELYFANGGQTLYIYKDGFGDQYKATPAEEAEWRKELIEREWKRLDSETNAVSLKHLIDNLNYHNADDLVPKLVQKLDEVKPETRVVIAGCLWKITKYKKSFSIILNTFNVHRNNVLATVFATFQDMVGDREVASFLLDCLEGDDAVLHQKAHTTLVMWSYMGIPQLRDGGLTDALSPDNKIANTEAFLKAIKTAKRLLKIR</sequence>
<reference evidence="1 2" key="1">
    <citation type="submission" date="2018-11" db="EMBL/GenBank/DDBJ databases">
        <authorList>
            <person name="Zhou Z."/>
            <person name="Wang G."/>
        </authorList>
    </citation>
    <scope>NUCLEOTIDE SEQUENCE [LARGE SCALE GENOMIC DNA]</scope>
    <source>
        <strain evidence="1 2">KCTC52004</strain>
    </source>
</reference>
<dbReference type="OrthoDB" id="949324at2"/>
<keyword evidence="2" id="KW-1185">Reference proteome</keyword>